<dbReference type="InterPro" id="IPR013320">
    <property type="entry name" value="ConA-like_dom_sf"/>
</dbReference>
<dbReference type="Pfam" id="PF00629">
    <property type="entry name" value="MAM"/>
    <property type="match status" value="1"/>
</dbReference>
<proteinExistence type="predicted"/>
<evidence type="ECO:0000313" key="3">
    <source>
        <dbReference type="Proteomes" id="UP000886998"/>
    </source>
</evidence>
<sequence>MTSFRCPPPRIERCLTRTSGIVCLLRGYTLGINSNRLTRNWMTSFKCLLWTRLLHVHCVFGFLFFFCVRIVSSRCTKGYEIDCIWTHDDKSPLRWVTETEDGQSFVRLTGCPNDQCGIAIMQSPWLDPRPSPSVLKLNYKLYGTSSVYLRLYLKAEDEAGQYTLFAKEGNYKFDFPKEWSKKEIILPATRSKHRLLLKAYIPYAEAYVAVKDLNLDGSMPIPSTVPTTTTESIEDVDSTTVPCTTEEAKVLIDFPDFTEDYYYEEIENDRDNLRYQEDEALAEAFNDISARQGCLAHCAEG</sequence>
<dbReference type="EMBL" id="BMAV01009415">
    <property type="protein sequence ID" value="GFY53648.1"/>
    <property type="molecule type" value="Genomic_DNA"/>
</dbReference>
<reference evidence="2" key="1">
    <citation type="submission" date="2020-08" db="EMBL/GenBank/DDBJ databases">
        <title>Multicomponent nature underlies the extraordinary mechanical properties of spider dragline silk.</title>
        <authorList>
            <person name="Kono N."/>
            <person name="Nakamura H."/>
            <person name="Mori M."/>
            <person name="Yoshida Y."/>
            <person name="Ohtoshi R."/>
            <person name="Malay A.D."/>
            <person name="Moran D.A.P."/>
            <person name="Tomita M."/>
            <person name="Numata K."/>
            <person name="Arakawa K."/>
        </authorList>
    </citation>
    <scope>NUCLEOTIDE SEQUENCE</scope>
</reference>
<protein>
    <submittedName>
        <fullName evidence="2">MAM domain-containing protein</fullName>
    </submittedName>
</protein>
<feature type="domain" description="MAM" evidence="1">
    <location>
        <begin position="97"/>
        <end position="215"/>
    </location>
</feature>
<gene>
    <name evidence="2" type="primary">AVEN_101608_1</name>
    <name evidence="2" type="ORF">TNIN_187871</name>
</gene>
<dbReference type="Proteomes" id="UP000886998">
    <property type="component" value="Unassembled WGS sequence"/>
</dbReference>
<comment type="caution">
    <text evidence="2">The sequence shown here is derived from an EMBL/GenBank/DDBJ whole genome shotgun (WGS) entry which is preliminary data.</text>
</comment>
<keyword evidence="3" id="KW-1185">Reference proteome</keyword>
<dbReference type="Gene3D" id="2.60.120.200">
    <property type="match status" value="1"/>
</dbReference>
<organism evidence="2 3">
    <name type="scientific">Trichonephila inaurata madagascariensis</name>
    <dbReference type="NCBI Taxonomy" id="2747483"/>
    <lineage>
        <taxon>Eukaryota</taxon>
        <taxon>Metazoa</taxon>
        <taxon>Ecdysozoa</taxon>
        <taxon>Arthropoda</taxon>
        <taxon>Chelicerata</taxon>
        <taxon>Arachnida</taxon>
        <taxon>Araneae</taxon>
        <taxon>Araneomorphae</taxon>
        <taxon>Entelegynae</taxon>
        <taxon>Araneoidea</taxon>
        <taxon>Nephilidae</taxon>
        <taxon>Trichonephila</taxon>
        <taxon>Trichonephila inaurata</taxon>
    </lineage>
</organism>
<evidence type="ECO:0000259" key="1">
    <source>
        <dbReference type="Pfam" id="PF00629"/>
    </source>
</evidence>
<dbReference type="SUPFAM" id="SSF49899">
    <property type="entry name" value="Concanavalin A-like lectins/glucanases"/>
    <property type="match status" value="1"/>
</dbReference>
<dbReference type="InterPro" id="IPR000998">
    <property type="entry name" value="MAM_dom"/>
</dbReference>
<accession>A0A8X6XGX3</accession>
<evidence type="ECO:0000313" key="2">
    <source>
        <dbReference type="EMBL" id="GFY53648.1"/>
    </source>
</evidence>
<name>A0A8X6XGX3_9ARAC</name>
<dbReference type="AlphaFoldDB" id="A0A8X6XGX3"/>
<dbReference type="OrthoDB" id="6425967at2759"/>
<dbReference type="GO" id="GO:0016020">
    <property type="term" value="C:membrane"/>
    <property type="evidence" value="ECO:0007669"/>
    <property type="project" value="InterPro"/>
</dbReference>